<evidence type="ECO:0000313" key="2">
    <source>
        <dbReference type="EMBL" id="KAE8733375.1"/>
    </source>
</evidence>
<comment type="caution">
    <text evidence="2">The sequence shown here is derived from an EMBL/GenBank/DDBJ whole genome shotgun (WGS) entry which is preliminary data.</text>
</comment>
<sequence>MVSDPPKFVLKWSVAILTHYFKSKLDFEAHPKDGSDMGLKSPINLHSFKANFLETLFKHPRFSSAQDNLLDYIKDAKTTMDRKKATLEAKFRLFMAKVLVKFYPTKLATFPLTTLWFSNVAGPQDHVSHFGIQVAFMAASVYGQPVALMIHIISCAKKISMVLSVDDTIIPDFSELCDDFEEAFNLIKNVVKGLINN</sequence>
<dbReference type="GO" id="GO:0019432">
    <property type="term" value="P:triglyceride biosynthetic process"/>
    <property type="evidence" value="ECO:0007669"/>
    <property type="project" value="TreeGrafter"/>
</dbReference>
<keyword evidence="3" id="KW-1185">Reference proteome</keyword>
<dbReference type="AlphaFoldDB" id="A0A6A3CUZ1"/>
<proteinExistence type="predicted"/>
<accession>A0A6A3CUZ1</accession>
<dbReference type="GO" id="GO:0008374">
    <property type="term" value="F:O-acyltransferase activity"/>
    <property type="evidence" value="ECO:0007669"/>
    <property type="project" value="InterPro"/>
</dbReference>
<protein>
    <recommendedName>
        <fullName evidence="1">O-acyltransferase WSD1 C-terminal domain-containing protein</fullName>
    </recommendedName>
</protein>
<name>A0A6A3CUZ1_HIBSY</name>
<evidence type="ECO:0000313" key="3">
    <source>
        <dbReference type="Proteomes" id="UP000436088"/>
    </source>
</evidence>
<dbReference type="PANTHER" id="PTHR31650:SF38">
    <property type="entry name" value="O-ACYLTRANSFERASE WSD1-LIKE"/>
    <property type="match status" value="1"/>
</dbReference>
<reference evidence="2" key="1">
    <citation type="submission" date="2019-09" db="EMBL/GenBank/DDBJ databases">
        <title>Draft genome information of white flower Hibiscus syriacus.</title>
        <authorList>
            <person name="Kim Y.-M."/>
        </authorList>
    </citation>
    <scope>NUCLEOTIDE SEQUENCE [LARGE SCALE GENOMIC DNA]</scope>
    <source>
        <strain evidence="2">YM2019G1</strain>
    </source>
</reference>
<dbReference type="PANTHER" id="PTHR31650">
    <property type="entry name" value="O-ACYLTRANSFERASE (WSD1-LIKE) FAMILY PROTEIN"/>
    <property type="match status" value="1"/>
</dbReference>
<gene>
    <name evidence="2" type="ORF">F3Y22_tig00001323pilonHSYRG00008</name>
</gene>
<dbReference type="EMBL" id="VEPZ02000113">
    <property type="protein sequence ID" value="KAE8733375.1"/>
    <property type="molecule type" value="Genomic_DNA"/>
</dbReference>
<evidence type="ECO:0000259" key="1">
    <source>
        <dbReference type="Pfam" id="PF06974"/>
    </source>
</evidence>
<organism evidence="2 3">
    <name type="scientific">Hibiscus syriacus</name>
    <name type="common">Rose of Sharon</name>
    <dbReference type="NCBI Taxonomy" id="106335"/>
    <lineage>
        <taxon>Eukaryota</taxon>
        <taxon>Viridiplantae</taxon>
        <taxon>Streptophyta</taxon>
        <taxon>Embryophyta</taxon>
        <taxon>Tracheophyta</taxon>
        <taxon>Spermatophyta</taxon>
        <taxon>Magnoliopsida</taxon>
        <taxon>eudicotyledons</taxon>
        <taxon>Gunneridae</taxon>
        <taxon>Pentapetalae</taxon>
        <taxon>rosids</taxon>
        <taxon>malvids</taxon>
        <taxon>Malvales</taxon>
        <taxon>Malvaceae</taxon>
        <taxon>Malvoideae</taxon>
        <taxon>Hibiscus</taxon>
    </lineage>
</organism>
<feature type="domain" description="O-acyltransferase WSD1 C-terminal" evidence="1">
    <location>
        <begin position="62"/>
        <end position="188"/>
    </location>
</feature>
<dbReference type="Pfam" id="PF06974">
    <property type="entry name" value="WS_DGAT_C"/>
    <property type="match status" value="1"/>
</dbReference>
<dbReference type="GO" id="GO:0005886">
    <property type="term" value="C:plasma membrane"/>
    <property type="evidence" value="ECO:0007669"/>
    <property type="project" value="TreeGrafter"/>
</dbReference>
<dbReference type="InterPro" id="IPR045034">
    <property type="entry name" value="O-acyltransferase_WSD1-like"/>
</dbReference>
<dbReference type="Proteomes" id="UP000436088">
    <property type="component" value="Unassembled WGS sequence"/>
</dbReference>
<dbReference type="InterPro" id="IPR009721">
    <property type="entry name" value="O-acyltransferase_WSD1_C"/>
</dbReference>